<evidence type="ECO:0008006" key="3">
    <source>
        <dbReference type="Google" id="ProtNLM"/>
    </source>
</evidence>
<accession>A0ABS4RHZ3</accession>
<dbReference type="InterPro" id="IPR045527">
    <property type="entry name" value="DUF6470"/>
</dbReference>
<comment type="caution">
    <text evidence="1">The sequence shown here is derived from an EMBL/GenBank/DDBJ whole genome shotgun (WGS) entry which is preliminary data.</text>
</comment>
<organism evidence="1 2">
    <name type="scientific">Cytobacillus eiseniae</name>
    <dbReference type="NCBI Taxonomy" id="762947"/>
    <lineage>
        <taxon>Bacteria</taxon>
        <taxon>Bacillati</taxon>
        <taxon>Bacillota</taxon>
        <taxon>Bacilli</taxon>
        <taxon>Bacillales</taxon>
        <taxon>Bacillaceae</taxon>
        <taxon>Cytobacillus</taxon>
    </lineage>
</organism>
<name>A0ABS4RHZ3_9BACI</name>
<evidence type="ECO:0000313" key="1">
    <source>
        <dbReference type="EMBL" id="MBP2241980.1"/>
    </source>
</evidence>
<dbReference type="RefSeq" id="WP_066397837.1">
    <property type="nucleotide sequence ID" value="NZ_JAGIKZ010000014.1"/>
</dbReference>
<sequence>MQLPQIRLQSNFIKIGLNIEQPVQEIEQPKAIQSIEQPKAIVEIKTIPGMLTIDQTKARADMDLKSIAVRIQEFAQNGYSDSLKGIQRRMVQGDELMRIENKGNPLAAQGKENGEKPMKQFNIGWIPSHFSVKLDYEPAKVNIHVEPQKPIINTQVQKPIHNYTPGKTTVEVLERNSLEIDFINLFPEKNK</sequence>
<dbReference type="Pfam" id="PF20074">
    <property type="entry name" value="DUF6470"/>
    <property type="match status" value="1"/>
</dbReference>
<dbReference type="Proteomes" id="UP001519293">
    <property type="component" value="Unassembled WGS sequence"/>
</dbReference>
<keyword evidence="2" id="KW-1185">Reference proteome</keyword>
<evidence type="ECO:0000313" key="2">
    <source>
        <dbReference type="Proteomes" id="UP001519293"/>
    </source>
</evidence>
<protein>
    <recommendedName>
        <fullName evidence="3">YviE</fullName>
    </recommendedName>
</protein>
<dbReference type="EMBL" id="JAGIKZ010000014">
    <property type="protein sequence ID" value="MBP2241980.1"/>
    <property type="molecule type" value="Genomic_DNA"/>
</dbReference>
<reference evidence="1 2" key="1">
    <citation type="submission" date="2021-03" db="EMBL/GenBank/DDBJ databases">
        <title>Genomic Encyclopedia of Type Strains, Phase IV (KMG-IV): sequencing the most valuable type-strain genomes for metagenomic binning, comparative biology and taxonomic classification.</title>
        <authorList>
            <person name="Goeker M."/>
        </authorList>
    </citation>
    <scope>NUCLEOTIDE SEQUENCE [LARGE SCALE GENOMIC DNA]</scope>
    <source>
        <strain evidence="1 2">DSM 26675</strain>
    </source>
</reference>
<gene>
    <name evidence="1" type="ORF">J2Z40_002553</name>
</gene>
<proteinExistence type="predicted"/>